<comment type="caution">
    <text evidence="7">The sequence shown here is derived from an EMBL/GenBank/DDBJ whole genome shotgun (WGS) entry which is preliminary data.</text>
</comment>
<evidence type="ECO:0000256" key="3">
    <source>
        <dbReference type="ARBA" id="ARBA00022989"/>
    </source>
</evidence>
<evidence type="ECO:0000313" key="8">
    <source>
        <dbReference type="Proteomes" id="UP000676246"/>
    </source>
</evidence>
<feature type="transmembrane region" description="Helical" evidence="5">
    <location>
        <begin position="49"/>
        <end position="67"/>
    </location>
</feature>
<name>A0A940YCM6_9BURK</name>
<comment type="subcellular location">
    <subcellularLocation>
        <location evidence="1">Membrane</location>
        <topology evidence="1">Multi-pass membrane protein</topology>
    </subcellularLocation>
</comment>
<dbReference type="RefSeq" id="WP_210852728.1">
    <property type="nucleotide sequence ID" value="NZ_JAGQDD010000003.1"/>
</dbReference>
<proteinExistence type="predicted"/>
<dbReference type="AlphaFoldDB" id="A0A940YCM6"/>
<feature type="domain" description="Peptidase S54 rhomboid" evidence="6">
    <location>
        <begin position="37"/>
        <end position="183"/>
    </location>
</feature>
<feature type="transmembrane region" description="Helical" evidence="5">
    <location>
        <begin position="130"/>
        <end position="149"/>
    </location>
</feature>
<evidence type="ECO:0000259" key="6">
    <source>
        <dbReference type="Pfam" id="PF01694"/>
    </source>
</evidence>
<feature type="transmembrane region" description="Helical" evidence="5">
    <location>
        <begin position="161"/>
        <end position="185"/>
    </location>
</feature>
<keyword evidence="3 5" id="KW-1133">Transmembrane helix</keyword>
<sequence length="189" mass="20069">MNRWAWPGVALALALLAGALWGADRARWDWQPALAAAQPWRAFTAAGVHWSPMHLAMNLGATALLAWLGWRAGAGPREALAWALAWPLTQLGLLMQPTLLHFGGLSGVLHAGVAVLIWRLVRRSDPRDRAIGLALAAGLLLKLALEAPWRGATRAVEGWDFALAPGAHASGALAGAVAALLICGWTRHD</sequence>
<dbReference type="GO" id="GO:0016020">
    <property type="term" value="C:membrane"/>
    <property type="evidence" value="ECO:0007669"/>
    <property type="project" value="UniProtKB-SubCell"/>
</dbReference>
<evidence type="ECO:0000313" key="7">
    <source>
        <dbReference type="EMBL" id="MBQ0930207.1"/>
    </source>
</evidence>
<keyword evidence="2 5" id="KW-0812">Transmembrane</keyword>
<evidence type="ECO:0000256" key="5">
    <source>
        <dbReference type="SAM" id="Phobius"/>
    </source>
</evidence>
<dbReference type="InterPro" id="IPR022764">
    <property type="entry name" value="Peptidase_S54_rhomboid_dom"/>
</dbReference>
<accession>A0A940YCM6</accession>
<dbReference type="Gene3D" id="1.20.1540.10">
    <property type="entry name" value="Rhomboid-like"/>
    <property type="match status" value="1"/>
</dbReference>
<keyword evidence="7" id="KW-0378">Hydrolase</keyword>
<reference evidence="7 8" key="1">
    <citation type="submission" date="2021-04" db="EMBL/GenBank/DDBJ databases">
        <title>The genome sequence of Ideonella sp. 3Y2.</title>
        <authorList>
            <person name="Liu Y."/>
        </authorList>
    </citation>
    <scope>NUCLEOTIDE SEQUENCE [LARGE SCALE GENOMIC DNA]</scope>
    <source>
        <strain evidence="7 8">3Y2</strain>
    </source>
</reference>
<dbReference type="Pfam" id="PF01694">
    <property type="entry name" value="Rhomboid"/>
    <property type="match status" value="1"/>
</dbReference>
<dbReference type="EMBL" id="JAGQDD010000003">
    <property type="protein sequence ID" value="MBQ0930207.1"/>
    <property type="molecule type" value="Genomic_DNA"/>
</dbReference>
<gene>
    <name evidence="7" type="primary">rrtA</name>
    <name evidence="7" type="ORF">KAK03_06865</name>
</gene>
<dbReference type="InterPro" id="IPR023826">
    <property type="entry name" value="Rhom-like_SP_proteobac"/>
</dbReference>
<feature type="transmembrane region" description="Helical" evidence="5">
    <location>
        <begin position="102"/>
        <end position="121"/>
    </location>
</feature>
<dbReference type="NCBIfam" id="TIGR03902">
    <property type="entry name" value="rhom_GG_sort"/>
    <property type="match status" value="1"/>
</dbReference>
<evidence type="ECO:0000256" key="1">
    <source>
        <dbReference type="ARBA" id="ARBA00004141"/>
    </source>
</evidence>
<dbReference type="GO" id="GO:0004252">
    <property type="term" value="F:serine-type endopeptidase activity"/>
    <property type="evidence" value="ECO:0007669"/>
    <property type="project" value="InterPro"/>
</dbReference>
<dbReference type="Proteomes" id="UP000676246">
    <property type="component" value="Unassembled WGS sequence"/>
</dbReference>
<dbReference type="InterPro" id="IPR035952">
    <property type="entry name" value="Rhomboid-like_sf"/>
</dbReference>
<dbReference type="SUPFAM" id="SSF144091">
    <property type="entry name" value="Rhomboid-like"/>
    <property type="match status" value="1"/>
</dbReference>
<organism evidence="7 8">
    <name type="scientific">Ideonella alba</name>
    <dbReference type="NCBI Taxonomy" id="2824118"/>
    <lineage>
        <taxon>Bacteria</taxon>
        <taxon>Pseudomonadati</taxon>
        <taxon>Pseudomonadota</taxon>
        <taxon>Betaproteobacteria</taxon>
        <taxon>Burkholderiales</taxon>
        <taxon>Sphaerotilaceae</taxon>
        <taxon>Ideonella</taxon>
    </lineage>
</organism>
<evidence type="ECO:0000256" key="2">
    <source>
        <dbReference type="ARBA" id="ARBA00022692"/>
    </source>
</evidence>
<evidence type="ECO:0000256" key="4">
    <source>
        <dbReference type="ARBA" id="ARBA00023136"/>
    </source>
</evidence>
<dbReference type="EC" id="3.4.21.-" evidence="7"/>
<keyword evidence="8" id="KW-1185">Reference proteome</keyword>
<protein>
    <submittedName>
        <fullName evidence="7">Rhombosortase</fullName>
        <ecNumber evidence="7">3.4.21.-</ecNumber>
    </submittedName>
</protein>
<keyword evidence="4 5" id="KW-0472">Membrane</keyword>